<feature type="binding site" evidence="6">
    <location>
        <position position="99"/>
    </location>
    <ligand>
        <name>Zn(2+)</name>
        <dbReference type="ChEBI" id="CHEBI:29105"/>
    </ligand>
</feature>
<gene>
    <name evidence="6" type="primary">folE</name>
    <name evidence="8" type="ORF">SAMN05421877_107124</name>
</gene>
<name>A0A1H5ZSQ7_9SPHI</name>
<accession>A0A1H5ZSQ7</accession>
<organism evidence="8 9">
    <name type="scientific">Sphingobacterium lactis</name>
    <dbReference type="NCBI Taxonomy" id="797291"/>
    <lineage>
        <taxon>Bacteria</taxon>
        <taxon>Pseudomonadati</taxon>
        <taxon>Bacteroidota</taxon>
        <taxon>Sphingobacteriia</taxon>
        <taxon>Sphingobacteriales</taxon>
        <taxon>Sphingobacteriaceae</taxon>
        <taxon>Sphingobacterium</taxon>
    </lineage>
</organism>
<comment type="pathway">
    <text evidence="2 6">Cofactor biosynthesis; 7,8-dihydroneopterin triphosphate biosynthesis; 7,8-dihydroneopterin triphosphate from GTP: step 1/1.</text>
</comment>
<evidence type="ECO:0000256" key="3">
    <source>
        <dbReference type="ARBA" id="ARBA00008085"/>
    </source>
</evidence>
<dbReference type="RefSeq" id="WP_103906562.1">
    <property type="nucleotide sequence ID" value="NZ_CP049246.1"/>
</dbReference>
<comment type="similarity">
    <text evidence="3 6">Belongs to the GTP cyclohydrolase I family.</text>
</comment>
<dbReference type="SUPFAM" id="SSF55620">
    <property type="entry name" value="Tetrahydrobiopterin biosynthesis enzymes-like"/>
    <property type="match status" value="1"/>
</dbReference>
<evidence type="ECO:0000313" key="8">
    <source>
        <dbReference type="EMBL" id="SEG38446.1"/>
    </source>
</evidence>
<dbReference type="Pfam" id="PF01227">
    <property type="entry name" value="GTP_cyclohydroI"/>
    <property type="match status" value="1"/>
</dbReference>
<dbReference type="InterPro" id="IPR018234">
    <property type="entry name" value="GTP_CycHdrlase_I_CS"/>
</dbReference>
<sequence>MSKIQQFDEAEQEGYLKIDQYNEKAVERIAEHYTDILEAIGEDPTREGLIKTPERVAKALQFLTHGYGVDPAEVLRGAMFQEEYSQMVVVKDIEVYSMCEHHMLPFFGKAHIAYIPNGHIVGLSKIPRVVDIFARRLQVQERLTNEIRDCIQETLNPAGVAVVIECKHMCMAMRGVQKQNSVTTTSAFTGAFQNDVTRSEFLRLITASLG</sequence>
<evidence type="ECO:0000256" key="2">
    <source>
        <dbReference type="ARBA" id="ARBA00005080"/>
    </source>
</evidence>
<keyword evidence="5 6" id="KW-0378">Hydrolase</keyword>
<dbReference type="FunFam" id="3.30.1130.10:FF:000001">
    <property type="entry name" value="GTP cyclohydrolase 1"/>
    <property type="match status" value="1"/>
</dbReference>
<keyword evidence="6" id="KW-0547">Nucleotide-binding</keyword>
<evidence type="ECO:0000256" key="5">
    <source>
        <dbReference type="ARBA" id="ARBA00022801"/>
    </source>
</evidence>
<dbReference type="EMBL" id="FNUT01000007">
    <property type="protein sequence ID" value="SEG38446.1"/>
    <property type="molecule type" value="Genomic_DNA"/>
</dbReference>
<comment type="subunit">
    <text evidence="6">Homopolymer.</text>
</comment>
<keyword evidence="6" id="KW-0342">GTP-binding</keyword>
<keyword evidence="6" id="KW-0479">Metal-binding</keyword>
<dbReference type="HAMAP" id="MF_00223">
    <property type="entry name" value="FolE"/>
    <property type="match status" value="1"/>
</dbReference>
<dbReference type="Proteomes" id="UP000236731">
    <property type="component" value="Unassembled WGS sequence"/>
</dbReference>
<evidence type="ECO:0000256" key="6">
    <source>
        <dbReference type="HAMAP-Rule" id="MF_00223"/>
    </source>
</evidence>
<dbReference type="UniPathway" id="UPA00848">
    <property type="reaction ID" value="UER00151"/>
</dbReference>
<protein>
    <recommendedName>
        <fullName evidence="6">GTP cyclohydrolase 1</fullName>
        <ecNumber evidence="6">3.5.4.16</ecNumber>
    </recommendedName>
    <alternativeName>
        <fullName evidence="6">GTP cyclohydrolase I</fullName>
        <shortName evidence="6">GTP-CH-I</shortName>
    </alternativeName>
</protein>
<dbReference type="OrthoDB" id="9801207at2"/>
<dbReference type="GO" id="GO:0046654">
    <property type="term" value="P:tetrahydrofolate biosynthetic process"/>
    <property type="evidence" value="ECO:0007669"/>
    <property type="project" value="UniProtKB-UniRule"/>
</dbReference>
<dbReference type="InterPro" id="IPR043134">
    <property type="entry name" value="GTP-CH-I_N"/>
</dbReference>
<dbReference type="GO" id="GO:0006729">
    <property type="term" value="P:tetrahydrobiopterin biosynthetic process"/>
    <property type="evidence" value="ECO:0007669"/>
    <property type="project" value="TreeGrafter"/>
</dbReference>
<evidence type="ECO:0000259" key="7">
    <source>
        <dbReference type="Pfam" id="PF01227"/>
    </source>
</evidence>
<keyword evidence="4 6" id="KW-0554">One-carbon metabolism</keyword>
<dbReference type="GO" id="GO:0008270">
    <property type="term" value="F:zinc ion binding"/>
    <property type="evidence" value="ECO:0007669"/>
    <property type="project" value="UniProtKB-UniRule"/>
</dbReference>
<dbReference type="Gene3D" id="3.30.1130.10">
    <property type="match status" value="1"/>
</dbReference>
<dbReference type="InterPro" id="IPR001474">
    <property type="entry name" value="GTP_CycHdrlase_I"/>
</dbReference>
<evidence type="ECO:0000313" key="9">
    <source>
        <dbReference type="Proteomes" id="UP000236731"/>
    </source>
</evidence>
<dbReference type="GO" id="GO:0003934">
    <property type="term" value="F:GTP cyclohydrolase I activity"/>
    <property type="evidence" value="ECO:0007669"/>
    <property type="project" value="UniProtKB-UniRule"/>
</dbReference>
<evidence type="ECO:0000256" key="4">
    <source>
        <dbReference type="ARBA" id="ARBA00022563"/>
    </source>
</evidence>
<dbReference type="AlphaFoldDB" id="A0A1H5ZSQ7"/>
<dbReference type="GO" id="GO:0006730">
    <property type="term" value="P:one-carbon metabolic process"/>
    <property type="evidence" value="ECO:0007669"/>
    <property type="project" value="UniProtKB-UniRule"/>
</dbReference>
<reference evidence="9" key="1">
    <citation type="submission" date="2016-10" db="EMBL/GenBank/DDBJ databases">
        <authorList>
            <person name="Varghese N."/>
            <person name="Submissions S."/>
        </authorList>
    </citation>
    <scope>NUCLEOTIDE SEQUENCE [LARGE SCALE GENOMIC DNA]</scope>
    <source>
        <strain evidence="9">DSM 22361</strain>
    </source>
</reference>
<evidence type="ECO:0000256" key="1">
    <source>
        <dbReference type="ARBA" id="ARBA00001052"/>
    </source>
</evidence>
<dbReference type="GO" id="GO:0005737">
    <property type="term" value="C:cytoplasm"/>
    <property type="evidence" value="ECO:0007669"/>
    <property type="project" value="TreeGrafter"/>
</dbReference>
<feature type="binding site" evidence="6">
    <location>
        <position position="170"/>
    </location>
    <ligand>
        <name>Zn(2+)</name>
        <dbReference type="ChEBI" id="CHEBI:29105"/>
    </ligand>
</feature>
<dbReference type="NCBIfam" id="TIGR00063">
    <property type="entry name" value="folE"/>
    <property type="match status" value="1"/>
</dbReference>
<dbReference type="PROSITE" id="PS00859">
    <property type="entry name" value="GTP_CYCLOHYDROL_1_1"/>
    <property type="match status" value="1"/>
</dbReference>
<dbReference type="InterPro" id="IPR043133">
    <property type="entry name" value="GTP-CH-I_C/QueF"/>
</dbReference>
<dbReference type="EC" id="3.5.4.16" evidence="6"/>
<feature type="binding site" evidence="6">
    <location>
        <position position="102"/>
    </location>
    <ligand>
        <name>Zn(2+)</name>
        <dbReference type="ChEBI" id="CHEBI:29105"/>
    </ligand>
</feature>
<dbReference type="PANTHER" id="PTHR11109">
    <property type="entry name" value="GTP CYCLOHYDROLASE I"/>
    <property type="match status" value="1"/>
</dbReference>
<feature type="domain" description="GTP cyclohydrolase I" evidence="7">
    <location>
        <begin position="29"/>
        <end position="205"/>
    </location>
</feature>
<comment type="catalytic activity">
    <reaction evidence="1 6">
        <text>GTP + H2O = 7,8-dihydroneopterin 3'-triphosphate + formate + H(+)</text>
        <dbReference type="Rhea" id="RHEA:17473"/>
        <dbReference type="ChEBI" id="CHEBI:15377"/>
        <dbReference type="ChEBI" id="CHEBI:15378"/>
        <dbReference type="ChEBI" id="CHEBI:15740"/>
        <dbReference type="ChEBI" id="CHEBI:37565"/>
        <dbReference type="ChEBI" id="CHEBI:58462"/>
        <dbReference type="EC" id="3.5.4.16"/>
    </reaction>
</comment>
<dbReference type="InterPro" id="IPR020602">
    <property type="entry name" value="GTP_CycHdrlase_I_dom"/>
</dbReference>
<dbReference type="PANTHER" id="PTHR11109:SF7">
    <property type="entry name" value="GTP CYCLOHYDROLASE 1"/>
    <property type="match status" value="1"/>
</dbReference>
<dbReference type="NCBIfam" id="NF006826">
    <property type="entry name" value="PRK09347.1-3"/>
    <property type="match status" value="1"/>
</dbReference>
<dbReference type="PROSITE" id="PS00860">
    <property type="entry name" value="GTP_CYCLOHYDROL_1_2"/>
    <property type="match status" value="1"/>
</dbReference>
<dbReference type="NCBIfam" id="NF006825">
    <property type="entry name" value="PRK09347.1-2"/>
    <property type="match status" value="1"/>
</dbReference>
<dbReference type="Gene3D" id="1.10.286.10">
    <property type="match status" value="1"/>
</dbReference>
<dbReference type="GO" id="GO:0005525">
    <property type="term" value="F:GTP binding"/>
    <property type="evidence" value="ECO:0007669"/>
    <property type="project" value="UniProtKB-KW"/>
</dbReference>
<proteinExistence type="inferred from homology"/>
<keyword evidence="6" id="KW-0862">Zinc</keyword>
<keyword evidence="9" id="KW-1185">Reference proteome</keyword>